<comment type="subcellular location">
    <subcellularLocation>
        <location evidence="1">Cell membrane</location>
        <topology evidence="1">Multi-pass membrane protein</topology>
    </subcellularLocation>
</comment>
<dbReference type="PANTHER" id="PTHR34220:SF7">
    <property type="entry name" value="SENSOR HISTIDINE KINASE YPDA"/>
    <property type="match status" value="1"/>
</dbReference>
<dbReference type="PROSITE" id="PS50885">
    <property type="entry name" value="HAMP"/>
    <property type="match status" value="1"/>
</dbReference>
<keyword evidence="2" id="KW-1003">Cell membrane</keyword>
<feature type="transmembrane region" description="Helical" evidence="7">
    <location>
        <begin position="16"/>
        <end position="38"/>
    </location>
</feature>
<dbReference type="SUPFAM" id="SSF158472">
    <property type="entry name" value="HAMP domain-like"/>
    <property type="match status" value="1"/>
</dbReference>
<dbReference type="Gene3D" id="3.30.565.10">
    <property type="entry name" value="Histidine kinase-like ATPase, C-terminal domain"/>
    <property type="match status" value="1"/>
</dbReference>
<comment type="caution">
    <text evidence="9">The sequence shown here is derived from an EMBL/GenBank/DDBJ whole genome shotgun (WGS) entry which is preliminary data.</text>
</comment>
<dbReference type="Proteomes" id="UP001596047">
    <property type="component" value="Unassembled WGS sequence"/>
</dbReference>
<proteinExistence type="predicted"/>
<keyword evidence="3" id="KW-0597">Phosphoprotein</keyword>
<reference evidence="10" key="1">
    <citation type="journal article" date="2019" name="Int. J. Syst. Evol. Microbiol.">
        <title>The Global Catalogue of Microorganisms (GCM) 10K type strain sequencing project: providing services to taxonomists for standard genome sequencing and annotation.</title>
        <authorList>
            <consortium name="The Broad Institute Genomics Platform"/>
            <consortium name="The Broad Institute Genome Sequencing Center for Infectious Disease"/>
            <person name="Wu L."/>
            <person name="Ma J."/>
        </authorList>
    </citation>
    <scope>NUCLEOTIDE SEQUENCE [LARGE SCALE GENOMIC DNA]</scope>
    <source>
        <strain evidence="10">CGMCC 1.3240</strain>
    </source>
</reference>
<dbReference type="InterPro" id="IPR003660">
    <property type="entry name" value="HAMP_dom"/>
</dbReference>
<keyword evidence="6 7" id="KW-0472">Membrane</keyword>
<dbReference type="Gene3D" id="6.10.340.10">
    <property type="match status" value="1"/>
</dbReference>
<dbReference type="InterPro" id="IPR036890">
    <property type="entry name" value="HATPase_C_sf"/>
</dbReference>
<evidence type="ECO:0000256" key="3">
    <source>
        <dbReference type="ARBA" id="ARBA00022553"/>
    </source>
</evidence>
<evidence type="ECO:0000256" key="2">
    <source>
        <dbReference type="ARBA" id="ARBA00022475"/>
    </source>
</evidence>
<dbReference type="SMART" id="SM00304">
    <property type="entry name" value="HAMP"/>
    <property type="match status" value="1"/>
</dbReference>
<dbReference type="EC" id="2.7.13.3" evidence="9"/>
<dbReference type="InterPro" id="IPR050640">
    <property type="entry name" value="Bact_2-comp_sensor_kinase"/>
</dbReference>
<evidence type="ECO:0000256" key="5">
    <source>
        <dbReference type="ARBA" id="ARBA00022777"/>
    </source>
</evidence>
<dbReference type="Pfam" id="PF06580">
    <property type="entry name" value="His_kinase"/>
    <property type="match status" value="1"/>
</dbReference>
<keyword evidence="10" id="KW-1185">Reference proteome</keyword>
<gene>
    <name evidence="9" type="ORF">ACFPYJ_32080</name>
</gene>
<keyword evidence="5 9" id="KW-0418">Kinase</keyword>
<dbReference type="InterPro" id="IPR010559">
    <property type="entry name" value="Sig_transdc_His_kin_internal"/>
</dbReference>
<evidence type="ECO:0000256" key="6">
    <source>
        <dbReference type="ARBA" id="ARBA00023136"/>
    </source>
</evidence>
<dbReference type="PANTHER" id="PTHR34220">
    <property type="entry name" value="SENSOR HISTIDINE KINASE YPDA"/>
    <property type="match status" value="1"/>
</dbReference>
<evidence type="ECO:0000313" key="10">
    <source>
        <dbReference type="Proteomes" id="UP001596047"/>
    </source>
</evidence>
<organism evidence="9 10">
    <name type="scientific">Paenibacillus solisilvae</name>
    <dbReference type="NCBI Taxonomy" id="2486751"/>
    <lineage>
        <taxon>Bacteria</taxon>
        <taxon>Bacillati</taxon>
        <taxon>Bacillota</taxon>
        <taxon>Bacilli</taxon>
        <taxon>Bacillales</taxon>
        <taxon>Paenibacillaceae</taxon>
        <taxon>Paenibacillus</taxon>
    </lineage>
</organism>
<feature type="transmembrane region" description="Helical" evidence="7">
    <location>
        <begin position="311"/>
        <end position="335"/>
    </location>
</feature>
<evidence type="ECO:0000256" key="1">
    <source>
        <dbReference type="ARBA" id="ARBA00004651"/>
    </source>
</evidence>
<dbReference type="SUPFAM" id="SSF55874">
    <property type="entry name" value="ATPase domain of HSP90 chaperone/DNA topoisomerase II/histidine kinase"/>
    <property type="match status" value="1"/>
</dbReference>
<evidence type="ECO:0000256" key="7">
    <source>
        <dbReference type="SAM" id="Phobius"/>
    </source>
</evidence>
<keyword evidence="7" id="KW-1133">Transmembrane helix</keyword>
<evidence type="ECO:0000313" key="9">
    <source>
        <dbReference type="EMBL" id="MFC5653678.1"/>
    </source>
</evidence>
<accession>A0ABW0W7L7</accession>
<protein>
    <submittedName>
        <fullName evidence="9">Sensor histidine kinase</fullName>
        <ecNumber evidence="9">2.7.13.3</ecNumber>
    </submittedName>
</protein>
<evidence type="ECO:0000256" key="4">
    <source>
        <dbReference type="ARBA" id="ARBA00022679"/>
    </source>
</evidence>
<feature type="domain" description="HAMP" evidence="8">
    <location>
        <begin position="332"/>
        <end position="384"/>
    </location>
</feature>
<keyword evidence="4 9" id="KW-0808">Transferase</keyword>
<dbReference type="Pfam" id="PF00672">
    <property type="entry name" value="HAMP"/>
    <property type="match status" value="1"/>
</dbReference>
<name>A0ABW0W7L7_9BACL</name>
<dbReference type="Gene3D" id="3.30.450.20">
    <property type="entry name" value="PAS domain"/>
    <property type="match status" value="2"/>
</dbReference>
<evidence type="ECO:0000259" key="8">
    <source>
        <dbReference type="PROSITE" id="PS50885"/>
    </source>
</evidence>
<dbReference type="GO" id="GO:0004673">
    <property type="term" value="F:protein histidine kinase activity"/>
    <property type="evidence" value="ECO:0007669"/>
    <property type="project" value="UniProtKB-EC"/>
</dbReference>
<dbReference type="CDD" id="cd06225">
    <property type="entry name" value="HAMP"/>
    <property type="match status" value="1"/>
</dbReference>
<dbReference type="RefSeq" id="WP_379192485.1">
    <property type="nucleotide sequence ID" value="NZ_JBHSOW010000131.1"/>
</dbReference>
<dbReference type="SMART" id="SM00387">
    <property type="entry name" value="HATPase_c"/>
    <property type="match status" value="1"/>
</dbReference>
<dbReference type="EMBL" id="JBHSOW010000131">
    <property type="protein sequence ID" value="MFC5653678.1"/>
    <property type="molecule type" value="Genomic_DNA"/>
</dbReference>
<sequence length="606" mass="69267">MRTPLFFRRSIQAKMILSFMTVSLIPLALLGWLSYSWYSDLVENRTAVYNAKLMRTFTADMDQFLQQIEQYSYTVYQDNFQTLWKESQKANEFGKIRNQLDMNSLFLRQEEFYNFRGIIQSVTLLDDEGFTFYENVEMVKKSHPFDIEPWFPAMQSGGRTEMLLGPYLSQAWLPESLLPEEKDVENCKLTYIRKVSDLQRPQATLGYIMIHFSLKEVQKFLEPLLLDSSATMMIVDREGNIVYDTDSRQIGQPISSAIGLPDDDADGYKVIRVGNKRYLVTSSALETVDWDVYIRNDLAVLLSDSRKMRNITLLFVLGSFGLAIFVSQFLSLGLVSPIKRLKNAMLKVSQGYLGVHAGKLSQDEIGELGRYFNEMISRIKYLIEQVYRAELHEREAKLNALQAQINPHFLYNTLETINSIAVVEGIPKVSEIARALSDMFRYSTKAGGIKVDVAEEIGHIRNYLDIVSIRFEDKLTVRLDIPTQLLSYKMIKLVFQPIIENAVFHGIEVKRGKGELVIQARKEGMDLLFSIRDDGAGMTEEQLVLLRNRLANPSTPEQSDTTAGKVGIKNVHDRIRFYYGDQYGITLNSELGVGTEVTIRIPAVPE</sequence>
<keyword evidence="7" id="KW-0812">Transmembrane</keyword>
<dbReference type="InterPro" id="IPR003594">
    <property type="entry name" value="HATPase_dom"/>
</dbReference>
<dbReference type="Pfam" id="PF02518">
    <property type="entry name" value="HATPase_c"/>
    <property type="match status" value="1"/>
</dbReference>